<dbReference type="STRING" id="10195.A0A3M7SA56"/>
<dbReference type="AlphaFoldDB" id="A0A3M7SA56"/>
<comment type="caution">
    <text evidence="2">The sequence shown here is derived from an EMBL/GenBank/DDBJ whole genome shotgun (WGS) entry which is preliminary data.</text>
</comment>
<gene>
    <name evidence="2" type="ORF">BpHYR1_015111</name>
</gene>
<keyword evidence="1" id="KW-1133">Transmembrane helix</keyword>
<dbReference type="EMBL" id="REGN01001784">
    <property type="protein sequence ID" value="RNA32547.1"/>
    <property type="molecule type" value="Genomic_DNA"/>
</dbReference>
<proteinExistence type="predicted"/>
<reference evidence="2 3" key="1">
    <citation type="journal article" date="2018" name="Sci. Rep.">
        <title>Genomic signatures of local adaptation to the degree of environmental predictability in rotifers.</title>
        <authorList>
            <person name="Franch-Gras L."/>
            <person name="Hahn C."/>
            <person name="Garcia-Roger E.M."/>
            <person name="Carmona M.J."/>
            <person name="Serra M."/>
            <person name="Gomez A."/>
        </authorList>
    </citation>
    <scope>NUCLEOTIDE SEQUENCE [LARGE SCALE GENOMIC DNA]</scope>
    <source>
        <strain evidence="2">HYR1</strain>
    </source>
</reference>
<feature type="transmembrane region" description="Helical" evidence="1">
    <location>
        <begin position="139"/>
        <end position="159"/>
    </location>
</feature>
<name>A0A3M7SA56_BRAPC</name>
<evidence type="ECO:0000313" key="2">
    <source>
        <dbReference type="EMBL" id="RNA32547.1"/>
    </source>
</evidence>
<protein>
    <submittedName>
        <fullName evidence="2">White</fullName>
    </submittedName>
</protein>
<keyword evidence="3" id="KW-1185">Reference proteome</keyword>
<evidence type="ECO:0000256" key="1">
    <source>
        <dbReference type="SAM" id="Phobius"/>
    </source>
</evidence>
<organism evidence="2 3">
    <name type="scientific">Brachionus plicatilis</name>
    <name type="common">Marine rotifer</name>
    <name type="synonym">Brachionus muelleri</name>
    <dbReference type="NCBI Taxonomy" id="10195"/>
    <lineage>
        <taxon>Eukaryota</taxon>
        <taxon>Metazoa</taxon>
        <taxon>Spiralia</taxon>
        <taxon>Gnathifera</taxon>
        <taxon>Rotifera</taxon>
        <taxon>Eurotatoria</taxon>
        <taxon>Monogononta</taxon>
        <taxon>Pseudotrocha</taxon>
        <taxon>Ploima</taxon>
        <taxon>Brachionidae</taxon>
        <taxon>Brachionus</taxon>
    </lineage>
</organism>
<keyword evidence="1" id="KW-0812">Transmembrane</keyword>
<feature type="transmembrane region" description="Helical" evidence="1">
    <location>
        <begin position="45"/>
        <end position="66"/>
    </location>
</feature>
<dbReference type="Proteomes" id="UP000276133">
    <property type="component" value="Unassembled WGS sequence"/>
</dbReference>
<feature type="transmembrane region" description="Helical" evidence="1">
    <location>
        <begin position="12"/>
        <end position="33"/>
    </location>
</feature>
<evidence type="ECO:0000313" key="3">
    <source>
        <dbReference type="Proteomes" id="UP000276133"/>
    </source>
</evidence>
<keyword evidence="1" id="KW-0472">Membrane</keyword>
<accession>A0A3M7SA56</accession>
<sequence length="224" mass="26670">MFKVSKKTIKNLFPRSIATFSFILEFFSIQITFLKDVTFLNSLGLPRVLFSPTSSVLALSGILQYINNVCMNNFVNNLDNHMKFYHILTNYFQIHQLISVRSMYEYLPEKLLSIILDQLQEKSTHWHNHLKQLDLTQNFHLIFIFINFYLLFIPDYFVWLKYISWFFYVNEACNVFIWRDVTNIECTQTAENDVCSGAGCYTTGKQFLDQYNFKEIYCFFDSEI</sequence>